<gene>
    <name evidence="2" type="ORF">NPIL_143581</name>
</gene>
<feature type="region of interest" description="Disordered" evidence="1">
    <location>
        <begin position="1"/>
        <end position="80"/>
    </location>
</feature>
<reference evidence="2" key="1">
    <citation type="submission" date="2020-08" db="EMBL/GenBank/DDBJ databases">
        <title>Multicomponent nature underlies the extraordinary mechanical properties of spider dragline silk.</title>
        <authorList>
            <person name="Kono N."/>
            <person name="Nakamura H."/>
            <person name="Mori M."/>
            <person name="Yoshida Y."/>
            <person name="Ohtoshi R."/>
            <person name="Malay A.D."/>
            <person name="Moran D.A.P."/>
            <person name="Tomita M."/>
            <person name="Numata K."/>
            <person name="Arakawa K."/>
        </authorList>
    </citation>
    <scope>NUCLEOTIDE SEQUENCE</scope>
</reference>
<organism evidence="2 3">
    <name type="scientific">Nephila pilipes</name>
    <name type="common">Giant wood spider</name>
    <name type="synonym">Nephila maculata</name>
    <dbReference type="NCBI Taxonomy" id="299642"/>
    <lineage>
        <taxon>Eukaryota</taxon>
        <taxon>Metazoa</taxon>
        <taxon>Ecdysozoa</taxon>
        <taxon>Arthropoda</taxon>
        <taxon>Chelicerata</taxon>
        <taxon>Arachnida</taxon>
        <taxon>Araneae</taxon>
        <taxon>Araneomorphae</taxon>
        <taxon>Entelegynae</taxon>
        <taxon>Araneoidea</taxon>
        <taxon>Nephilidae</taxon>
        <taxon>Nephila</taxon>
    </lineage>
</organism>
<protein>
    <submittedName>
        <fullName evidence="2">Uncharacterized protein</fullName>
    </submittedName>
</protein>
<sequence>MEKIYEFQGDSECSSNDSDTQSSSSWELVSSGSTNEKNSTGGERNFEDDNTEKYYTDQDNFDVEGSGNIPSPSSDLQSVSSWELVSSNDNNSLRSVSQLSRTLTDFEISSDDQSTNSCSRLSQNLTDFEIISDDQSTNSSSRLSQNLTDFEISTDDQSTYSSNRLSRNLNELGEKISTDSEKSTKSLSISARTADSRDLCNASEPRCSKRPDANTPLHSVSALSRKYTKNTCIRNLRHEIISRYWRT</sequence>
<feature type="compositionally biased region" description="Basic and acidic residues" evidence="1">
    <location>
        <begin position="44"/>
        <end position="56"/>
    </location>
</feature>
<accession>A0A8X6PV10</accession>
<feature type="compositionally biased region" description="Low complexity" evidence="1">
    <location>
        <begin position="71"/>
        <end position="80"/>
    </location>
</feature>
<dbReference type="AlphaFoldDB" id="A0A8X6PV10"/>
<keyword evidence="3" id="KW-1185">Reference proteome</keyword>
<evidence type="ECO:0000256" key="1">
    <source>
        <dbReference type="SAM" id="MobiDB-lite"/>
    </source>
</evidence>
<feature type="compositionally biased region" description="Low complexity" evidence="1">
    <location>
        <begin position="11"/>
        <end position="33"/>
    </location>
</feature>
<dbReference type="EMBL" id="BMAW01120756">
    <property type="protein sequence ID" value="GFT90685.1"/>
    <property type="molecule type" value="Genomic_DNA"/>
</dbReference>
<proteinExistence type="predicted"/>
<evidence type="ECO:0000313" key="3">
    <source>
        <dbReference type="Proteomes" id="UP000887013"/>
    </source>
</evidence>
<comment type="caution">
    <text evidence="2">The sequence shown here is derived from an EMBL/GenBank/DDBJ whole genome shotgun (WGS) entry which is preliminary data.</text>
</comment>
<dbReference type="Proteomes" id="UP000887013">
    <property type="component" value="Unassembled WGS sequence"/>
</dbReference>
<name>A0A8X6PV10_NEPPI</name>
<evidence type="ECO:0000313" key="2">
    <source>
        <dbReference type="EMBL" id="GFT90685.1"/>
    </source>
</evidence>